<dbReference type="RefSeq" id="WP_006285348.1">
    <property type="nucleotide sequence ID" value="NZ_BALG01000056.1"/>
</dbReference>
<organism evidence="1 2">
    <name type="scientific">Paenibacillus popilliae ATCC 14706</name>
    <dbReference type="NCBI Taxonomy" id="1212764"/>
    <lineage>
        <taxon>Bacteria</taxon>
        <taxon>Bacillati</taxon>
        <taxon>Bacillota</taxon>
        <taxon>Bacilli</taxon>
        <taxon>Bacillales</taxon>
        <taxon>Paenibacillaceae</taxon>
        <taxon>Paenibacillus</taxon>
    </lineage>
</organism>
<dbReference type="EMBL" id="BALG01000056">
    <property type="protein sequence ID" value="GAC41964.1"/>
    <property type="molecule type" value="Genomic_DNA"/>
</dbReference>
<name>M9LZX6_PAEPP</name>
<reference evidence="1 2" key="1">
    <citation type="submission" date="2012-10" db="EMBL/GenBank/DDBJ databases">
        <title>Draft Genome Sequence of Paenibacillus popilliae ATCC 14706T.</title>
        <authorList>
            <person name="Iiyama K."/>
            <person name="Mori K."/>
            <person name="Mon H."/>
            <person name="Chieda Y."/>
            <person name="Lee J.M."/>
            <person name="Kusakabe T."/>
            <person name="Tashiro K."/>
            <person name="Asano S."/>
            <person name="Yasunaga-Aoki C."/>
            <person name="Shimizu S."/>
        </authorList>
    </citation>
    <scope>NUCLEOTIDE SEQUENCE [LARGE SCALE GENOMIC DNA]</scope>
    <source>
        <strain evidence="1 2">ATCC 14706</strain>
    </source>
</reference>
<proteinExistence type="predicted"/>
<evidence type="ECO:0000313" key="1">
    <source>
        <dbReference type="EMBL" id="GAC41964.1"/>
    </source>
</evidence>
<dbReference type="AlphaFoldDB" id="M9LZX6"/>
<protein>
    <submittedName>
        <fullName evidence="1">Regulator</fullName>
    </submittedName>
</protein>
<gene>
    <name evidence="1" type="ORF">PPOP_1321</name>
</gene>
<sequence>MGRMFSCWKAPSLFITEFACYRHRALYPEWGGRTYEHLVVPVETVAEVEMKFKDDLIDDLLNAKIESLQSVYQRVNLIGWDLNKTYVVVLLRLQIP</sequence>
<evidence type="ECO:0000313" key="2">
    <source>
        <dbReference type="Proteomes" id="UP000029453"/>
    </source>
</evidence>
<dbReference type="Proteomes" id="UP000029453">
    <property type="component" value="Unassembled WGS sequence"/>
</dbReference>
<comment type="caution">
    <text evidence="1">The sequence shown here is derived from an EMBL/GenBank/DDBJ whole genome shotgun (WGS) entry which is preliminary data.</text>
</comment>
<accession>M9LZX6</accession>
<keyword evidence="2" id="KW-1185">Reference proteome</keyword>